<reference evidence="1" key="1">
    <citation type="submission" date="2018-02" db="EMBL/GenBank/DDBJ databases">
        <title>Rhizophora mucronata_Transcriptome.</title>
        <authorList>
            <person name="Meera S.P."/>
            <person name="Sreeshan A."/>
            <person name="Augustine A."/>
        </authorList>
    </citation>
    <scope>NUCLEOTIDE SEQUENCE</scope>
    <source>
        <tissue evidence="1">Leaf</tissue>
    </source>
</reference>
<protein>
    <submittedName>
        <fullName evidence="1">Uncharacterized protein</fullName>
    </submittedName>
</protein>
<organism evidence="1">
    <name type="scientific">Rhizophora mucronata</name>
    <name type="common">Asiatic mangrove</name>
    <dbReference type="NCBI Taxonomy" id="61149"/>
    <lineage>
        <taxon>Eukaryota</taxon>
        <taxon>Viridiplantae</taxon>
        <taxon>Streptophyta</taxon>
        <taxon>Embryophyta</taxon>
        <taxon>Tracheophyta</taxon>
        <taxon>Spermatophyta</taxon>
        <taxon>Magnoliopsida</taxon>
        <taxon>eudicotyledons</taxon>
        <taxon>Gunneridae</taxon>
        <taxon>Pentapetalae</taxon>
        <taxon>rosids</taxon>
        <taxon>fabids</taxon>
        <taxon>Malpighiales</taxon>
        <taxon>Rhizophoraceae</taxon>
        <taxon>Rhizophora</taxon>
    </lineage>
</organism>
<sequence length="60" mass="6932">MEKSKAKMEITNSLEKIDLSQNLSPKCTKSIHFASKNPSFLLKLIQIRYKLKISVRIVIK</sequence>
<evidence type="ECO:0000313" key="1">
    <source>
        <dbReference type="EMBL" id="MBW96532.1"/>
    </source>
</evidence>
<proteinExistence type="predicted"/>
<dbReference type="AlphaFoldDB" id="A0A2P2JST4"/>
<accession>A0A2P2JST4</accession>
<name>A0A2P2JST4_RHIMU</name>
<dbReference type="EMBL" id="GGEC01016049">
    <property type="protein sequence ID" value="MBW96532.1"/>
    <property type="molecule type" value="Transcribed_RNA"/>
</dbReference>